<dbReference type="EMBL" id="BQNB010012710">
    <property type="protein sequence ID" value="GJT06928.1"/>
    <property type="molecule type" value="Genomic_DNA"/>
</dbReference>
<sequence>MEITTTNNNWGMVGTLVFPTKGFRHATLRSKLDGKGVCAIASVPSRRARLRRRESVIDKSRGYKESAILLKQIAESIKGQAWFPHLGDTLDGHTHQEVVGILRVQGERHFGVAKALMKQRRATLVAKSPYRLAPSEMQELSGQLQELQDKGFIRPSHSPWGAPVLFLRRRMALFSGIPRKYPSKIKAVNKEAPTTSTKDPIMFLVGSYCDAIESGLGGVAYANKKGERTLLLEELHGLDQHIERKGDGSLYFMDQIWVPLVGAGDGQRKKRDIATYIDQNQPFSWPYREEIVRRKCGEVIPETDEIAARPWSAFVDYFGS</sequence>
<protein>
    <recommendedName>
        <fullName evidence="3">Reverse transcriptase domain-containing protein</fullName>
    </recommendedName>
</protein>
<dbReference type="Gene3D" id="3.10.10.10">
    <property type="entry name" value="HIV Type 1 Reverse Transcriptase, subunit A, domain 1"/>
    <property type="match status" value="1"/>
</dbReference>
<dbReference type="SUPFAM" id="SSF56672">
    <property type="entry name" value="DNA/RNA polymerases"/>
    <property type="match status" value="1"/>
</dbReference>
<dbReference type="PANTHER" id="PTHR15503:SF42">
    <property type="entry name" value="ZINC FINGER, CCHC-TYPE, RETROTRANSPOSON GAG DOMAIN, ASPARTIC PEPTIDASE DOMAIN PROTEIN-RELATED"/>
    <property type="match status" value="1"/>
</dbReference>
<organism evidence="1 2">
    <name type="scientific">Tanacetum coccineum</name>
    <dbReference type="NCBI Taxonomy" id="301880"/>
    <lineage>
        <taxon>Eukaryota</taxon>
        <taxon>Viridiplantae</taxon>
        <taxon>Streptophyta</taxon>
        <taxon>Embryophyta</taxon>
        <taxon>Tracheophyta</taxon>
        <taxon>Spermatophyta</taxon>
        <taxon>Magnoliopsida</taxon>
        <taxon>eudicotyledons</taxon>
        <taxon>Gunneridae</taxon>
        <taxon>Pentapetalae</taxon>
        <taxon>asterids</taxon>
        <taxon>campanulids</taxon>
        <taxon>Asterales</taxon>
        <taxon>Asteraceae</taxon>
        <taxon>Asteroideae</taxon>
        <taxon>Anthemideae</taxon>
        <taxon>Anthemidinae</taxon>
        <taxon>Tanacetum</taxon>
    </lineage>
</organism>
<dbReference type="InterPro" id="IPR032567">
    <property type="entry name" value="RTL1-rel"/>
</dbReference>
<comment type="caution">
    <text evidence="1">The sequence shown here is derived from an EMBL/GenBank/DDBJ whole genome shotgun (WGS) entry which is preliminary data.</text>
</comment>
<accession>A0ABQ5AZQ8</accession>
<proteinExistence type="predicted"/>
<dbReference type="Proteomes" id="UP001151760">
    <property type="component" value="Unassembled WGS sequence"/>
</dbReference>
<name>A0ABQ5AZQ8_9ASTR</name>
<keyword evidence="2" id="KW-1185">Reference proteome</keyword>
<evidence type="ECO:0008006" key="3">
    <source>
        <dbReference type="Google" id="ProtNLM"/>
    </source>
</evidence>
<evidence type="ECO:0000313" key="1">
    <source>
        <dbReference type="EMBL" id="GJT06928.1"/>
    </source>
</evidence>
<dbReference type="InterPro" id="IPR043502">
    <property type="entry name" value="DNA/RNA_pol_sf"/>
</dbReference>
<reference evidence="1" key="1">
    <citation type="journal article" date="2022" name="Int. J. Mol. Sci.">
        <title>Draft Genome of Tanacetum Coccineum: Genomic Comparison of Closely Related Tanacetum-Family Plants.</title>
        <authorList>
            <person name="Yamashiro T."/>
            <person name="Shiraishi A."/>
            <person name="Nakayama K."/>
            <person name="Satake H."/>
        </authorList>
    </citation>
    <scope>NUCLEOTIDE SEQUENCE</scope>
</reference>
<evidence type="ECO:0000313" key="2">
    <source>
        <dbReference type="Proteomes" id="UP001151760"/>
    </source>
</evidence>
<dbReference type="PANTHER" id="PTHR15503">
    <property type="entry name" value="LDOC1 RELATED"/>
    <property type="match status" value="1"/>
</dbReference>
<reference evidence="1" key="2">
    <citation type="submission" date="2022-01" db="EMBL/GenBank/DDBJ databases">
        <authorList>
            <person name="Yamashiro T."/>
            <person name="Shiraishi A."/>
            <person name="Satake H."/>
            <person name="Nakayama K."/>
        </authorList>
    </citation>
    <scope>NUCLEOTIDE SEQUENCE</scope>
</reference>
<gene>
    <name evidence="1" type="ORF">Tco_0841390</name>
</gene>